<evidence type="ECO:0000313" key="2">
    <source>
        <dbReference type="Proteomes" id="UP001327459"/>
    </source>
</evidence>
<dbReference type="PANTHER" id="PTHR33986:SF15">
    <property type="entry name" value="MITOCHONDRIAL FISSION PROTEIN ELM1"/>
    <property type="match status" value="1"/>
</dbReference>
<dbReference type="Proteomes" id="UP001327459">
    <property type="component" value="Chromosome"/>
</dbReference>
<dbReference type="InterPro" id="IPR009367">
    <property type="entry name" value="Elm1-like"/>
</dbReference>
<dbReference type="Pfam" id="PF06258">
    <property type="entry name" value="Mito_fiss_Elm1"/>
    <property type="match status" value="1"/>
</dbReference>
<protein>
    <submittedName>
        <fullName evidence="1">Mitochondrial fission ELM1 family protein</fullName>
    </submittedName>
</protein>
<proteinExistence type="predicted"/>
<dbReference type="PANTHER" id="PTHR33986">
    <property type="entry name" value="OS02G0535700 PROTEIN"/>
    <property type="match status" value="1"/>
</dbReference>
<name>A0ABZ0YY29_9GAMM</name>
<evidence type="ECO:0000313" key="1">
    <source>
        <dbReference type="EMBL" id="WQH16294.1"/>
    </source>
</evidence>
<organism evidence="1 2">
    <name type="scientific">Guyparkeria halophila</name>
    <dbReference type="NCBI Taxonomy" id="47960"/>
    <lineage>
        <taxon>Bacteria</taxon>
        <taxon>Pseudomonadati</taxon>
        <taxon>Pseudomonadota</taxon>
        <taxon>Gammaproteobacteria</taxon>
        <taxon>Chromatiales</taxon>
        <taxon>Thioalkalibacteraceae</taxon>
        <taxon>Guyparkeria</taxon>
    </lineage>
</organism>
<sequence>MPTYPDTVNEIWAMTTGEAGMANQARGLAEAVAERTGWPVVQKTIGMPPPWRWLPMHWVPAPLAKLSPESDRLAPPWPRVLISCGRRSAAASIAIRKASGGRCLTVHVQDPLIPPRYFDLVVPPRHDGLTGPNVLATRGAIHHVTRAKLEQAAAQFRAGFESLPRPWIGVLLGGSNRTMTLTPEKARKIGKQLADAARNSGGSLLITPSRRTGATNTRALAQTLRGVPHRLWQGEGPNPYFGILALADYLVVSGDSASMVSEAASTGRPLYVIEFGRYSKRLARFHRELREEGVTRPFDGSLAPWEYAPVDDTGMVAEAIMERLGKSTGRPTSD</sequence>
<dbReference type="EMBL" id="CP140153">
    <property type="protein sequence ID" value="WQH16294.1"/>
    <property type="molecule type" value="Genomic_DNA"/>
</dbReference>
<reference evidence="1 2" key="1">
    <citation type="submission" date="2023-11" db="EMBL/GenBank/DDBJ databases">
        <title>MicrobeMod: A computational toolkit for identifying prokaryotic methylation and restriction-modification with nanopore sequencing.</title>
        <authorList>
            <person name="Crits-Christoph A."/>
            <person name="Kang S.C."/>
            <person name="Lee H."/>
            <person name="Ostrov N."/>
        </authorList>
    </citation>
    <scope>NUCLEOTIDE SEQUENCE [LARGE SCALE GENOMIC DNA]</scope>
    <source>
        <strain evidence="1 2">ATCC 49870</strain>
    </source>
</reference>
<accession>A0ABZ0YY29</accession>
<keyword evidence="2" id="KW-1185">Reference proteome</keyword>
<gene>
    <name evidence="1" type="ORF">SR882_11150</name>
</gene>
<dbReference type="RefSeq" id="WP_322521292.1">
    <property type="nucleotide sequence ID" value="NZ_CP140153.1"/>
</dbReference>